<dbReference type="InterPro" id="IPR056557">
    <property type="entry name" value="NELF-A_N"/>
</dbReference>
<feature type="compositionally biased region" description="Acidic residues" evidence="1">
    <location>
        <begin position="343"/>
        <end position="354"/>
    </location>
</feature>
<dbReference type="PROSITE" id="PS51838">
    <property type="entry name" value="HDAG"/>
    <property type="match status" value="1"/>
</dbReference>
<dbReference type="PANTHER" id="PTHR13328:SF4">
    <property type="entry name" value="NEGATIVE ELONGATION FACTOR A"/>
    <property type="match status" value="1"/>
</dbReference>
<dbReference type="Pfam" id="PF23553">
    <property type="entry name" value="NELF-A_N"/>
    <property type="match status" value="1"/>
</dbReference>
<dbReference type="Proteomes" id="UP001642483">
    <property type="component" value="Unassembled WGS sequence"/>
</dbReference>
<dbReference type="PANTHER" id="PTHR13328">
    <property type="entry name" value="NEGATIVE ELONGATION FACTOR A NELF-A"/>
    <property type="match status" value="1"/>
</dbReference>
<gene>
    <name evidence="3" type="ORF">CVLEPA_LOCUS19200</name>
</gene>
<protein>
    <recommendedName>
        <fullName evidence="2">HDAg domain-containing protein</fullName>
    </recommendedName>
</protein>
<feature type="domain" description="HDAg" evidence="2">
    <location>
        <begin position="89"/>
        <end position="259"/>
    </location>
</feature>
<accession>A0ABP0G5M0</accession>
<evidence type="ECO:0000259" key="2">
    <source>
        <dbReference type="PROSITE" id="PS51838"/>
    </source>
</evidence>
<feature type="compositionally biased region" description="Polar residues" evidence="1">
    <location>
        <begin position="228"/>
        <end position="255"/>
    </location>
</feature>
<comment type="caution">
    <text evidence="3">The sequence shown here is derived from an EMBL/GenBank/DDBJ whole genome shotgun (WGS) entry which is preliminary data.</text>
</comment>
<dbReference type="InterPro" id="IPR052828">
    <property type="entry name" value="NELF-A_domain"/>
</dbReference>
<evidence type="ECO:0000313" key="3">
    <source>
        <dbReference type="EMBL" id="CAK8687125.1"/>
    </source>
</evidence>
<evidence type="ECO:0000256" key="1">
    <source>
        <dbReference type="SAM" id="MobiDB-lite"/>
    </source>
</evidence>
<proteinExistence type="predicted"/>
<feature type="compositionally biased region" description="Low complexity" evidence="1">
    <location>
        <begin position="285"/>
        <end position="294"/>
    </location>
</feature>
<feature type="compositionally biased region" description="Polar residues" evidence="1">
    <location>
        <begin position="362"/>
        <end position="374"/>
    </location>
</feature>
<reference evidence="3 4" key="1">
    <citation type="submission" date="2024-02" db="EMBL/GenBank/DDBJ databases">
        <authorList>
            <person name="Daric V."/>
            <person name="Darras S."/>
        </authorList>
    </citation>
    <scope>NUCLEOTIDE SEQUENCE [LARGE SCALE GENOMIC DNA]</scope>
</reference>
<evidence type="ECO:0000313" key="4">
    <source>
        <dbReference type="Proteomes" id="UP001642483"/>
    </source>
</evidence>
<dbReference type="InterPro" id="IPR037517">
    <property type="entry name" value="HDAG_dom"/>
</dbReference>
<dbReference type="EMBL" id="CAWYQH010000103">
    <property type="protein sequence ID" value="CAK8687125.1"/>
    <property type="molecule type" value="Genomic_DNA"/>
</dbReference>
<feature type="compositionally biased region" description="Low complexity" evidence="1">
    <location>
        <begin position="375"/>
        <end position="391"/>
    </location>
</feature>
<sequence length="688" mass="75865">MAHVRDSDTALWLHNKLGSAEELWIPSSISGIVKTTTIDNIYRCFPVLTTTVKLKLLMGILHLPRRNLEEMKHTIEGIVEIALSDSDVWVKLIANIVKTYPMEFNLNLDLRSSHIAQNVIQQLTEKVKEADTFASLPLECQLVNKTSLQSLVGSLPPLNRHFALKRKPKSASLRADLLQKSSEAVSQMRKGGTSGGAKSFPVKHRDMARRSSDVVSSRRTQAKAPLSRTENFRATQGTPSSARNISRVSGRQQAGGTKLLDISEQPIGGSGIGVRDSKRRKKLAQQESVVASQSQEEEEEEKPANYADDLPPAASVTSQGDEVTEGLEVAPLSHARRSTAESTEPESSTDEEMPPNEIQPEAPQQASFLDTSKATSSESEISSPIHSTSSSQEDIRSPIFSQSVAPTLQSPIKEAQKHHERDVAVPPSVSHVVSPQRTVVQPLPAIRPSQPSTAVHHAMVQHRIPQQGGVQNVLQNATYKQLPQQAAGSTRMYAPNTFIMAQQQQPAAVIRTAPTVMVQHHQQPRQQAQLQNFAQPTGQTFYRGQITRQQQQQQIQPQQQPQQAVAQQTVFMKQPQQLAPPPPKKGLTLTREQMFEAQEMFQTANRLSRPEKALILGFMAGSRENPHPEQGDVVRVVLSEEVQSIQNPSGVGLLPVIVETVFEMNYRTGQSAKHQRFRAALTPSAMNT</sequence>
<name>A0ABP0G5M0_CLALP</name>
<feature type="region of interest" description="Disordered" evidence="1">
    <location>
        <begin position="182"/>
        <end position="396"/>
    </location>
</feature>
<feature type="compositionally biased region" description="Basic and acidic residues" evidence="1">
    <location>
        <begin position="203"/>
        <end position="212"/>
    </location>
</feature>
<keyword evidence="4" id="KW-1185">Reference proteome</keyword>
<organism evidence="3 4">
    <name type="scientific">Clavelina lepadiformis</name>
    <name type="common">Light-bulb sea squirt</name>
    <name type="synonym">Ascidia lepadiformis</name>
    <dbReference type="NCBI Taxonomy" id="159417"/>
    <lineage>
        <taxon>Eukaryota</taxon>
        <taxon>Metazoa</taxon>
        <taxon>Chordata</taxon>
        <taxon>Tunicata</taxon>
        <taxon>Ascidiacea</taxon>
        <taxon>Aplousobranchia</taxon>
        <taxon>Clavelinidae</taxon>
        <taxon>Clavelina</taxon>
    </lineage>
</organism>